<comment type="caution">
    <text evidence="2">The sequence shown here is derived from an EMBL/GenBank/DDBJ whole genome shotgun (WGS) entry which is preliminary data.</text>
</comment>
<dbReference type="EMBL" id="VCAU01000076">
    <property type="protein sequence ID" value="KAF9886493.1"/>
    <property type="molecule type" value="Genomic_DNA"/>
</dbReference>
<dbReference type="AlphaFoldDB" id="A0AAD4CHS8"/>
<dbReference type="Pfam" id="PF02026">
    <property type="entry name" value="RyR"/>
    <property type="match status" value="1"/>
</dbReference>
<sequence>MVSLVVVAGDSPRDLLLYPTQTSSTHQDRQPFKIHKLDRGARLIADLLQVALDKEVHKVHGPASLSTTEDEQRLNSITELEISSDIGANVGPGQRFRVKHQRNIHTPPTWDPPATPPRREDRVAALVLQDADAEFPNCEDAVDLVRAVRPETLIYRMTAPLGRGKIWDAVRPSPHGFGDDRKVPVDKLIVVVSADDIRADGVELGYSMSWEKTCEDFVENLGSNGQLDTLVTCAHLIVLFGCDGAIYHRGRQMSEPMLFFDPQSEEGSFERRHGGHVPGMLEAFVARLTAELVQAPPGVVGMEDAIQHGLCAARRLVALGYRNGEVHDWAKYPVTEIMAGYGDAHHTGRRDLITMSIPAESISQGKMGQWSILKQNVGDPVLMAHHIVKEGILSAANWIPIARFGELTVVDRVEIEAYRAMFNATSTYMSSEPTSPLNFGIFGARGSGKSFAAVQVATSAAVASGRQVQHFEIYLSQASKVEDLMNALNAVRDSTLSGRFPLVYFNGFDSPLGGIPFGWLDHLLPPLLAGRFLDGGEMRHTGPAIFLLSSATASSLDDLRDESFRERSAVKVQDLISCLHGYVDVRGFDRLDEADTLYPVRRAVALRHLLERREPALQVKGKISIDESVLDGLLLMPTYRHGYRSLKAIITMSNLTGKHHFERASLPPEGQLSLHLDYSTFAQCSQYNMLSDEIWEYIAERLHEKYVAHRLSMAKTEEERLELESQTSLNAWPWLDEEFKESARAHAADIPRKLRLISCFVSKTDDHRTPVDEFRPKELELLAEREHERWNAERLQKQWRLGERNEGQRTSPFLVPWRDLEKIWQDIDRVMVNSYLHILPHGYAVYRAGKIDNGISESGPKLLTHWTM</sequence>
<dbReference type="Proteomes" id="UP001194746">
    <property type="component" value="Unassembled WGS sequence"/>
</dbReference>
<organism evidence="2 3">
    <name type="scientific">Aspergillus nanangensis</name>
    <dbReference type="NCBI Taxonomy" id="2582783"/>
    <lineage>
        <taxon>Eukaryota</taxon>
        <taxon>Fungi</taxon>
        <taxon>Dikarya</taxon>
        <taxon>Ascomycota</taxon>
        <taxon>Pezizomycotina</taxon>
        <taxon>Eurotiomycetes</taxon>
        <taxon>Eurotiomycetidae</taxon>
        <taxon>Eurotiales</taxon>
        <taxon>Aspergillaceae</taxon>
        <taxon>Aspergillus</taxon>
        <taxon>Aspergillus subgen. Circumdati</taxon>
    </lineage>
</organism>
<gene>
    <name evidence="2" type="ORF">FE257_011400</name>
</gene>
<accession>A0AAD4CHS8</accession>
<proteinExistence type="predicted"/>
<name>A0AAD4CHS8_ASPNN</name>
<feature type="domain" description="Ryanodine receptor Ryr" evidence="1">
    <location>
        <begin position="780"/>
        <end position="843"/>
    </location>
</feature>
<evidence type="ECO:0000313" key="2">
    <source>
        <dbReference type="EMBL" id="KAF9886493.1"/>
    </source>
</evidence>
<dbReference type="Gene3D" id="6.20.350.10">
    <property type="match status" value="1"/>
</dbReference>
<protein>
    <recommendedName>
        <fullName evidence="1">Ryanodine receptor Ryr domain-containing protein</fullName>
    </recommendedName>
</protein>
<keyword evidence="3" id="KW-1185">Reference proteome</keyword>
<reference evidence="2" key="1">
    <citation type="journal article" date="2019" name="Beilstein J. Org. Chem.">
        <title>Nanangenines: drimane sesquiterpenoids as the dominant metabolite cohort of a novel Australian fungus, Aspergillus nanangensis.</title>
        <authorList>
            <person name="Lacey H.J."/>
            <person name="Gilchrist C.L.M."/>
            <person name="Crombie A."/>
            <person name="Kalaitzis J.A."/>
            <person name="Vuong D."/>
            <person name="Rutledge P.J."/>
            <person name="Turner P."/>
            <person name="Pitt J.I."/>
            <person name="Lacey E."/>
            <person name="Chooi Y.H."/>
            <person name="Piggott A.M."/>
        </authorList>
    </citation>
    <scope>NUCLEOTIDE SEQUENCE</scope>
    <source>
        <strain evidence="2">MST-FP2251</strain>
    </source>
</reference>
<evidence type="ECO:0000259" key="1">
    <source>
        <dbReference type="Pfam" id="PF02026"/>
    </source>
</evidence>
<reference evidence="2" key="2">
    <citation type="submission" date="2020-02" db="EMBL/GenBank/DDBJ databases">
        <authorList>
            <person name="Gilchrist C.L.M."/>
            <person name="Chooi Y.-H."/>
        </authorList>
    </citation>
    <scope>NUCLEOTIDE SEQUENCE</scope>
    <source>
        <strain evidence="2">MST-FP2251</strain>
    </source>
</reference>
<dbReference type="InterPro" id="IPR003032">
    <property type="entry name" value="Ryanodine_rcpt"/>
</dbReference>
<evidence type="ECO:0000313" key="3">
    <source>
        <dbReference type="Proteomes" id="UP001194746"/>
    </source>
</evidence>